<dbReference type="NCBIfam" id="NF001862">
    <property type="entry name" value="PRK00601.1"/>
    <property type="match status" value="1"/>
</dbReference>
<dbReference type="SUPFAM" id="SSF51283">
    <property type="entry name" value="dUTPase-like"/>
    <property type="match status" value="1"/>
</dbReference>
<dbReference type="GO" id="GO:0006226">
    <property type="term" value="P:dUMP biosynthetic process"/>
    <property type="evidence" value="ECO:0007669"/>
    <property type="project" value="InterPro"/>
</dbReference>
<dbReference type="Gene3D" id="2.70.40.10">
    <property type="match status" value="1"/>
</dbReference>
<accession>A0A1F5QAD0</accession>
<dbReference type="GO" id="GO:0046081">
    <property type="term" value="P:dUTP catabolic process"/>
    <property type="evidence" value="ECO:0007669"/>
    <property type="project" value="InterPro"/>
</dbReference>
<evidence type="ECO:0000256" key="3">
    <source>
        <dbReference type="ARBA" id="ARBA00022801"/>
    </source>
</evidence>
<dbReference type="EMBL" id="MFFF01000022">
    <property type="protein sequence ID" value="OGE99098.1"/>
    <property type="molecule type" value="Genomic_DNA"/>
</dbReference>
<protein>
    <recommendedName>
        <fullName evidence="2">dUTP diphosphatase</fullName>
        <ecNumber evidence="2">3.6.1.23</ecNumber>
    </recommendedName>
</protein>
<evidence type="ECO:0000256" key="5">
    <source>
        <dbReference type="ARBA" id="ARBA00047686"/>
    </source>
</evidence>
<name>A0A1F5QAD0_9BACT</name>
<dbReference type="PANTHER" id="PTHR11241">
    <property type="entry name" value="DEOXYURIDINE 5'-TRIPHOSPHATE NUCLEOTIDOHYDROLASE"/>
    <property type="match status" value="1"/>
</dbReference>
<evidence type="ECO:0000259" key="6">
    <source>
        <dbReference type="Pfam" id="PF00692"/>
    </source>
</evidence>
<comment type="caution">
    <text evidence="7">The sequence shown here is derived from an EMBL/GenBank/DDBJ whole genome shotgun (WGS) entry which is preliminary data.</text>
</comment>
<feature type="domain" description="dUTPase-like" evidence="6">
    <location>
        <begin position="15"/>
        <end position="144"/>
    </location>
</feature>
<comment type="similarity">
    <text evidence="1">Belongs to the dUTPase family.</text>
</comment>
<dbReference type="InterPro" id="IPR008181">
    <property type="entry name" value="dUTPase"/>
</dbReference>
<evidence type="ECO:0000256" key="2">
    <source>
        <dbReference type="ARBA" id="ARBA00012379"/>
    </source>
</evidence>
<evidence type="ECO:0000256" key="4">
    <source>
        <dbReference type="ARBA" id="ARBA00023080"/>
    </source>
</evidence>
<proteinExistence type="inferred from homology"/>
<dbReference type="GO" id="GO:0000287">
    <property type="term" value="F:magnesium ion binding"/>
    <property type="evidence" value="ECO:0007669"/>
    <property type="project" value="InterPro"/>
</dbReference>
<dbReference type="Proteomes" id="UP000177235">
    <property type="component" value="Unassembled WGS sequence"/>
</dbReference>
<sequence>MTMKVKIKRIDKAVALPGYKTKESAGFDFFCRESVTIGPKEVKIISSNNIIEAPRGYFLAVLARSSLFLKKGLMLANAMGVIDRDFSGPEDEIGLILWNPGVESVTVEKGERIAQGLFIPVNQADWEEVDEVRVDSRGGFGSTGAN</sequence>
<dbReference type="NCBIfam" id="TIGR00576">
    <property type="entry name" value="dut"/>
    <property type="match status" value="1"/>
</dbReference>
<evidence type="ECO:0000313" key="7">
    <source>
        <dbReference type="EMBL" id="OGE99098.1"/>
    </source>
</evidence>
<keyword evidence="4" id="KW-0546">Nucleotide metabolism</keyword>
<organism evidence="7 8">
    <name type="scientific">Candidatus Doudnabacteria bacterium RIFCSPLOWO2_02_FULL_48_13</name>
    <dbReference type="NCBI Taxonomy" id="1817845"/>
    <lineage>
        <taxon>Bacteria</taxon>
        <taxon>Candidatus Doudnaibacteriota</taxon>
    </lineage>
</organism>
<dbReference type="Pfam" id="PF00692">
    <property type="entry name" value="dUTPase"/>
    <property type="match status" value="1"/>
</dbReference>
<dbReference type="EC" id="3.6.1.23" evidence="2"/>
<comment type="catalytic activity">
    <reaction evidence="5">
        <text>dUTP + H2O = dUMP + diphosphate + H(+)</text>
        <dbReference type="Rhea" id="RHEA:10248"/>
        <dbReference type="ChEBI" id="CHEBI:15377"/>
        <dbReference type="ChEBI" id="CHEBI:15378"/>
        <dbReference type="ChEBI" id="CHEBI:33019"/>
        <dbReference type="ChEBI" id="CHEBI:61555"/>
        <dbReference type="ChEBI" id="CHEBI:246422"/>
        <dbReference type="EC" id="3.6.1.23"/>
    </reaction>
</comment>
<dbReference type="AlphaFoldDB" id="A0A1F5QAD0"/>
<dbReference type="InterPro" id="IPR036157">
    <property type="entry name" value="dUTPase-like_sf"/>
</dbReference>
<gene>
    <name evidence="7" type="ORF">A3J05_01555</name>
</gene>
<reference evidence="7 8" key="1">
    <citation type="journal article" date="2016" name="Nat. Commun.">
        <title>Thousands of microbial genomes shed light on interconnected biogeochemical processes in an aquifer system.</title>
        <authorList>
            <person name="Anantharaman K."/>
            <person name="Brown C.T."/>
            <person name="Hug L.A."/>
            <person name="Sharon I."/>
            <person name="Castelle C.J."/>
            <person name="Probst A.J."/>
            <person name="Thomas B.C."/>
            <person name="Singh A."/>
            <person name="Wilkins M.J."/>
            <person name="Karaoz U."/>
            <person name="Brodie E.L."/>
            <person name="Williams K.H."/>
            <person name="Hubbard S.S."/>
            <person name="Banfield J.F."/>
        </authorList>
    </citation>
    <scope>NUCLEOTIDE SEQUENCE [LARGE SCALE GENOMIC DNA]</scope>
</reference>
<keyword evidence="3" id="KW-0378">Hydrolase</keyword>
<dbReference type="PANTHER" id="PTHR11241:SF0">
    <property type="entry name" value="DEOXYURIDINE 5'-TRIPHOSPHATE NUCLEOTIDOHYDROLASE"/>
    <property type="match status" value="1"/>
</dbReference>
<dbReference type="CDD" id="cd07557">
    <property type="entry name" value="trimeric_dUTPase"/>
    <property type="match status" value="1"/>
</dbReference>
<dbReference type="InterPro" id="IPR033704">
    <property type="entry name" value="dUTPase_trimeric"/>
</dbReference>
<evidence type="ECO:0000256" key="1">
    <source>
        <dbReference type="ARBA" id="ARBA00006581"/>
    </source>
</evidence>
<dbReference type="InterPro" id="IPR029054">
    <property type="entry name" value="dUTPase-like"/>
</dbReference>
<dbReference type="GO" id="GO:0004170">
    <property type="term" value="F:dUTP diphosphatase activity"/>
    <property type="evidence" value="ECO:0007669"/>
    <property type="project" value="UniProtKB-EC"/>
</dbReference>
<evidence type="ECO:0000313" key="8">
    <source>
        <dbReference type="Proteomes" id="UP000177235"/>
    </source>
</evidence>